<gene>
    <name evidence="1" type="ORF">TWF730_009238</name>
</gene>
<protein>
    <submittedName>
        <fullName evidence="1">Uncharacterized protein</fullName>
    </submittedName>
</protein>
<reference evidence="1 2" key="1">
    <citation type="submission" date="2019-10" db="EMBL/GenBank/DDBJ databases">
        <authorList>
            <person name="Palmer J.M."/>
        </authorList>
    </citation>
    <scope>NUCLEOTIDE SEQUENCE [LARGE SCALE GENOMIC DNA]</scope>
    <source>
        <strain evidence="1 2">TWF730</strain>
    </source>
</reference>
<keyword evidence="2" id="KW-1185">Reference proteome</keyword>
<dbReference type="AlphaFoldDB" id="A0AAV9V4A6"/>
<evidence type="ECO:0000313" key="1">
    <source>
        <dbReference type="EMBL" id="KAK6352411.1"/>
    </source>
</evidence>
<dbReference type="EMBL" id="JAVHNS010000006">
    <property type="protein sequence ID" value="KAK6352411.1"/>
    <property type="molecule type" value="Genomic_DNA"/>
</dbReference>
<evidence type="ECO:0000313" key="2">
    <source>
        <dbReference type="Proteomes" id="UP001373714"/>
    </source>
</evidence>
<name>A0AAV9V4A6_9PEZI</name>
<dbReference type="Proteomes" id="UP001373714">
    <property type="component" value="Unassembled WGS sequence"/>
</dbReference>
<accession>A0AAV9V4A6</accession>
<sequence>MVWDYNDRTPPLQPAAAKLRFVPPLVLGSSNIPHVVWGIDAEICHEVPSMIWDSMEILVPKAYLQAAAERLTKSLPIFTQIVFPLDQDQLLPHYSDDCILLASAKKLRTTANYIILIPDTVFHFDTTNPTSIMKPPSYFELPLKYNEVGVPTFSSLLDALLACRNETKTQHFTGFEKGRWRMSGLKRRFLTEATTLVA</sequence>
<proteinExistence type="predicted"/>
<organism evidence="1 2">
    <name type="scientific">Orbilia blumenaviensis</name>
    <dbReference type="NCBI Taxonomy" id="1796055"/>
    <lineage>
        <taxon>Eukaryota</taxon>
        <taxon>Fungi</taxon>
        <taxon>Dikarya</taxon>
        <taxon>Ascomycota</taxon>
        <taxon>Pezizomycotina</taxon>
        <taxon>Orbiliomycetes</taxon>
        <taxon>Orbiliales</taxon>
        <taxon>Orbiliaceae</taxon>
        <taxon>Orbilia</taxon>
    </lineage>
</organism>
<comment type="caution">
    <text evidence="1">The sequence shown here is derived from an EMBL/GenBank/DDBJ whole genome shotgun (WGS) entry which is preliminary data.</text>
</comment>